<evidence type="ECO:0000313" key="2">
    <source>
        <dbReference type="EMBL" id="GMH23878.1"/>
    </source>
</evidence>
<dbReference type="EMBL" id="BSYO01000027">
    <property type="protein sequence ID" value="GMH23878.1"/>
    <property type="molecule type" value="Genomic_DNA"/>
</dbReference>
<name>A0AAD3XZY4_NEPGR</name>
<proteinExistence type="predicted"/>
<evidence type="ECO:0000256" key="1">
    <source>
        <dbReference type="SAM" id="MobiDB-lite"/>
    </source>
</evidence>
<dbReference type="Proteomes" id="UP001279734">
    <property type="component" value="Unassembled WGS sequence"/>
</dbReference>
<comment type="caution">
    <text evidence="2">The sequence shown here is derived from an EMBL/GenBank/DDBJ whole genome shotgun (WGS) entry which is preliminary data.</text>
</comment>
<gene>
    <name evidence="2" type="ORF">Nepgr_025721</name>
</gene>
<protein>
    <submittedName>
        <fullName evidence="2">Uncharacterized protein</fullName>
    </submittedName>
</protein>
<accession>A0AAD3XZY4</accession>
<reference evidence="2" key="1">
    <citation type="submission" date="2023-05" db="EMBL/GenBank/DDBJ databases">
        <title>Nepenthes gracilis genome sequencing.</title>
        <authorList>
            <person name="Fukushima K."/>
        </authorList>
    </citation>
    <scope>NUCLEOTIDE SEQUENCE</scope>
    <source>
        <strain evidence="2">SING2019-196</strain>
    </source>
</reference>
<keyword evidence="3" id="KW-1185">Reference proteome</keyword>
<organism evidence="2 3">
    <name type="scientific">Nepenthes gracilis</name>
    <name type="common">Slender pitcher plant</name>
    <dbReference type="NCBI Taxonomy" id="150966"/>
    <lineage>
        <taxon>Eukaryota</taxon>
        <taxon>Viridiplantae</taxon>
        <taxon>Streptophyta</taxon>
        <taxon>Embryophyta</taxon>
        <taxon>Tracheophyta</taxon>
        <taxon>Spermatophyta</taxon>
        <taxon>Magnoliopsida</taxon>
        <taxon>eudicotyledons</taxon>
        <taxon>Gunneridae</taxon>
        <taxon>Pentapetalae</taxon>
        <taxon>Caryophyllales</taxon>
        <taxon>Nepenthaceae</taxon>
        <taxon>Nepenthes</taxon>
    </lineage>
</organism>
<dbReference type="AlphaFoldDB" id="A0AAD3XZY4"/>
<feature type="region of interest" description="Disordered" evidence="1">
    <location>
        <begin position="1"/>
        <end position="23"/>
    </location>
</feature>
<evidence type="ECO:0000313" key="3">
    <source>
        <dbReference type="Proteomes" id="UP001279734"/>
    </source>
</evidence>
<sequence>MAGVELLPRGRREGDDFKQPERKWRPQVGSHVLGSFRASRYKQVCFREFCEETRGGERRAPIEALGATADAPLSRGREVEGLWRPPVRPKRPSLNVGRPSVATSCFLVYFAFLPSVRAFSPPFL</sequence>
<feature type="compositionally biased region" description="Basic and acidic residues" evidence="1">
    <location>
        <begin position="8"/>
        <end position="23"/>
    </location>
</feature>